<dbReference type="Gene3D" id="1.25.40.20">
    <property type="entry name" value="Ankyrin repeat-containing domain"/>
    <property type="match status" value="1"/>
</dbReference>
<name>A0A2R6WAA2_MARPO</name>
<reference evidence="10" key="1">
    <citation type="journal article" date="2017" name="Cell">
        <title>Insights into land plant evolution garnered from the Marchantia polymorpha genome.</title>
        <authorList>
            <person name="Bowman J.L."/>
            <person name="Kohchi T."/>
            <person name="Yamato K.T."/>
            <person name="Jenkins J."/>
            <person name="Shu S."/>
            <person name="Ishizaki K."/>
            <person name="Yamaoka S."/>
            <person name="Nishihama R."/>
            <person name="Nakamura Y."/>
            <person name="Berger F."/>
            <person name="Adam C."/>
            <person name="Aki S.S."/>
            <person name="Althoff F."/>
            <person name="Araki T."/>
            <person name="Arteaga-Vazquez M.A."/>
            <person name="Balasubrmanian S."/>
            <person name="Barry K."/>
            <person name="Bauer D."/>
            <person name="Boehm C.R."/>
            <person name="Briginshaw L."/>
            <person name="Caballero-Perez J."/>
            <person name="Catarino B."/>
            <person name="Chen F."/>
            <person name="Chiyoda S."/>
            <person name="Chovatia M."/>
            <person name="Davies K.M."/>
            <person name="Delmans M."/>
            <person name="Demura T."/>
            <person name="Dierschke T."/>
            <person name="Dolan L."/>
            <person name="Dorantes-Acosta A.E."/>
            <person name="Eklund D.M."/>
            <person name="Florent S.N."/>
            <person name="Flores-Sandoval E."/>
            <person name="Fujiyama A."/>
            <person name="Fukuzawa H."/>
            <person name="Galik B."/>
            <person name="Grimanelli D."/>
            <person name="Grimwood J."/>
            <person name="Grossniklaus U."/>
            <person name="Hamada T."/>
            <person name="Haseloff J."/>
            <person name="Hetherington A.J."/>
            <person name="Higo A."/>
            <person name="Hirakawa Y."/>
            <person name="Hundley H.N."/>
            <person name="Ikeda Y."/>
            <person name="Inoue K."/>
            <person name="Inoue S.I."/>
            <person name="Ishida S."/>
            <person name="Jia Q."/>
            <person name="Kakita M."/>
            <person name="Kanazawa T."/>
            <person name="Kawai Y."/>
            <person name="Kawashima T."/>
            <person name="Kennedy M."/>
            <person name="Kinose K."/>
            <person name="Kinoshita T."/>
            <person name="Kohara Y."/>
            <person name="Koide E."/>
            <person name="Komatsu K."/>
            <person name="Kopischke S."/>
            <person name="Kubo M."/>
            <person name="Kyozuka J."/>
            <person name="Lagercrantz U."/>
            <person name="Lin S.S."/>
            <person name="Lindquist E."/>
            <person name="Lipzen A.M."/>
            <person name="Lu C.W."/>
            <person name="De Luna E."/>
            <person name="Martienssen R.A."/>
            <person name="Minamino N."/>
            <person name="Mizutani M."/>
            <person name="Mizutani M."/>
            <person name="Mochizuki N."/>
            <person name="Monte I."/>
            <person name="Mosher R."/>
            <person name="Nagasaki H."/>
            <person name="Nakagami H."/>
            <person name="Naramoto S."/>
            <person name="Nishitani K."/>
            <person name="Ohtani M."/>
            <person name="Okamoto T."/>
            <person name="Okumura M."/>
            <person name="Phillips J."/>
            <person name="Pollak B."/>
            <person name="Reinders A."/>
            <person name="Rovekamp M."/>
            <person name="Sano R."/>
            <person name="Sawa S."/>
            <person name="Schmid M.W."/>
            <person name="Shirakawa M."/>
            <person name="Solano R."/>
            <person name="Spunde A."/>
            <person name="Suetsugu N."/>
            <person name="Sugano S."/>
            <person name="Sugiyama A."/>
            <person name="Sun R."/>
            <person name="Suzuki Y."/>
            <person name="Takenaka M."/>
            <person name="Takezawa D."/>
            <person name="Tomogane H."/>
            <person name="Tsuzuki M."/>
            <person name="Ueda T."/>
            <person name="Umeda M."/>
            <person name="Ward J.M."/>
            <person name="Watanabe Y."/>
            <person name="Yazaki K."/>
            <person name="Yokoyama R."/>
            <person name="Yoshitake Y."/>
            <person name="Yotsui I."/>
            <person name="Zachgo S."/>
            <person name="Schmutz J."/>
        </authorList>
    </citation>
    <scope>NUCLEOTIDE SEQUENCE [LARGE SCALE GENOMIC DNA]</scope>
    <source>
        <strain evidence="10">Tak-1</strain>
    </source>
</reference>
<evidence type="ECO:0000256" key="5">
    <source>
        <dbReference type="ARBA" id="ARBA00023043"/>
    </source>
</evidence>
<dbReference type="Pfam" id="PF13962">
    <property type="entry name" value="PGG"/>
    <property type="match status" value="1"/>
</dbReference>
<comment type="subcellular location">
    <subcellularLocation>
        <location evidence="1">Membrane</location>
        <topology evidence="1">Multi-pass membrane protein</topology>
    </subcellularLocation>
</comment>
<keyword evidence="2 7" id="KW-0812">Transmembrane</keyword>
<dbReference type="GO" id="GO:0016020">
    <property type="term" value="C:membrane"/>
    <property type="evidence" value="ECO:0007669"/>
    <property type="project" value="UniProtKB-SubCell"/>
</dbReference>
<organism evidence="9 10">
    <name type="scientific">Marchantia polymorpha</name>
    <name type="common">Common liverwort</name>
    <name type="synonym">Marchantia aquatica</name>
    <dbReference type="NCBI Taxonomy" id="3197"/>
    <lineage>
        <taxon>Eukaryota</taxon>
        <taxon>Viridiplantae</taxon>
        <taxon>Streptophyta</taxon>
        <taxon>Embryophyta</taxon>
        <taxon>Marchantiophyta</taxon>
        <taxon>Marchantiopsida</taxon>
        <taxon>Marchantiidae</taxon>
        <taxon>Marchantiales</taxon>
        <taxon>Marchantiaceae</taxon>
        <taxon>Marchantia</taxon>
    </lineage>
</organism>
<evidence type="ECO:0000313" key="9">
    <source>
        <dbReference type="EMBL" id="PTQ30787.1"/>
    </source>
</evidence>
<feature type="transmembrane region" description="Helical" evidence="7">
    <location>
        <begin position="450"/>
        <end position="470"/>
    </location>
</feature>
<dbReference type="SUPFAM" id="SSF48403">
    <property type="entry name" value="Ankyrin repeat"/>
    <property type="match status" value="1"/>
</dbReference>
<protein>
    <recommendedName>
        <fullName evidence="8">PGG domain-containing protein</fullName>
    </recommendedName>
</protein>
<evidence type="ECO:0000256" key="7">
    <source>
        <dbReference type="SAM" id="Phobius"/>
    </source>
</evidence>
<dbReference type="Proteomes" id="UP000244005">
    <property type="component" value="Unassembled WGS sequence"/>
</dbReference>
<keyword evidence="5" id="KW-0040">ANK repeat</keyword>
<dbReference type="InterPro" id="IPR026961">
    <property type="entry name" value="PGG_dom"/>
</dbReference>
<keyword evidence="10" id="KW-1185">Reference proteome</keyword>
<dbReference type="PANTHER" id="PTHR24186:SF38">
    <property type="entry name" value="ANKYRIN REPEAT FAMILY PROTEIN"/>
    <property type="match status" value="1"/>
</dbReference>
<evidence type="ECO:0000256" key="6">
    <source>
        <dbReference type="ARBA" id="ARBA00023136"/>
    </source>
</evidence>
<dbReference type="Gramene" id="Mp4g07840.1">
    <property type="protein sequence ID" value="Mp4g07840.1.cds"/>
    <property type="gene ID" value="Mp4g07840"/>
</dbReference>
<evidence type="ECO:0000256" key="2">
    <source>
        <dbReference type="ARBA" id="ARBA00022692"/>
    </source>
</evidence>
<dbReference type="PANTHER" id="PTHR24186">
    <property type="entry name" value="PROTEIN PHOSPHATASE 1 REGULATORY SUBUNIT"/>
    <property type="match status" value="1"/>
</dbReference>
<evidence type="ECO:0000313" key="10">
    <source>
        <dbReference type="Proteomes" id="UP000244005"/>
    </source>
</evidence>
<evidence type="ECO:0000256" key="1">
    <source>
        <dbReference type="ARBA" id="ARBA00004141"/>
    </source>
</evidence>
<dbReference type="OrthoDB" id="1517760at2759"/>
<feature type="transmembrane region" description="Helical" evidence="7">
    <location>
        <begin position="377"/>
        <end position="398"/>
    </location>
</feature>
<keyword evidence="3" id="KW-0677">Repeat</keyword>
<feature type="transmembrane region" description="Helical" evidence="7">
    <location>
        <begin position="419"/>
        <end position="444"/>
    </location>
</feature>
<proteinExistence type="predicted"/>
<feature type="domain" description="PGG" evidence="8">
    <location>
        <begin position="334"/>
        <end position="443"/>
    </location>
</feature>
<accession>A0A2R6WAA2</accession>
<dbReference type="EMBL" id="KZ772792">
    <property type="protein sequence ID" value="PTQ30787.1"/>
    <property type="molecule type" value="Genomic_DNA"/>
</dbReference>
<keyword evidence="4 7" id="KW-1133">Transmembrane helix</keyword>
<dbReference type="AlphaFoldDB" id="A0A2R6WAA2"/>
<sequence>MEVFLFHALCACSERNTESELLHMVRNCKQKLLLKVFQLGRADEVQRLFDLEDGRGRTPLHVAVDHDAIKEFFSLKEYFQEAFWRHIVNRRDAGGRTPLHRTASSIEPPKDLTLLVKDEQTDKALTLGEGHIACYNPRGAKIMKIMKKFRRAESRSSNTYKRRTGTTDQILTPLELAASVGNTSIVRLFEMQAWEPLEEDSLCIAAATGNSQALEHIISTQQFRNSKAMYAAIGSDEKVEKKIASTGKSLLDVVNFRDGWCKMEEKWQILSDNKARADRRERQACVNLLLQAGLSTHPDVLGRYPTPGPSCSAEFCSWWSERTEREVQDTRMSLTTATNAISVTAALVATTAFIGPLQPPKGYNENYAQIHTANVRIYLFCDTLAFYLALSAIVLAMIPSLPMCSEWVKIHERRTRKTVVYAVLLLICSVFYILVAFACASVAIIPKDHFWGHAILTLSTATLGAGVFYLTMRAFYKRLKDLFLDLISPDGNQSETKLSHLIKSQYDYLKEYSSSR</sequence>
<keyword evidence="6 7" id="KW-0472">Membrane</keyword>
<evidence type="ECO:0000259" key="8">
    <source>
        <dbReference type="Pfam" id="PF13962"/>
    </source>
</evidence>
<evidence type="ECO:0000256" key="4">
    <source>
        <dbReference type="ARBA" id="ARBA00022989"/>
    </source>
</evidence>
<gene>
    <name evidence="9" type="ORF">MARPO_0120s0057</name>
</gene>
<evidence type="ECO:0000256" key="3">
    <source>
        <dbReference type="ARBA" id="ARBA00022737"/>
    </source>
</evidence>
<dbReference type="InterPro" id="IPR036770">
    <property type="entry name" value="Ankyrin_rpt-contain_sf"/>
</dbReference>